<evidence type="ECO:0000256" key="2">
    <source>
        <dbReference type="ARBA" id="ARBA00022525"/>
    </source>
</evidence>
<evidence type="ECO:0000256" key="4">
    <source>
        <dbReference type="ARBA" id="ARBA00022737"/>
    </source>
</evidence>
<organism evidence="6 7">
    <name type="scientific">Mytilus edulis</name>
    <name type="common">Blue mussel</name>
    <dbReference type="NCBI Taxonomy" id="6550"/>
    <lineage>
        <taxon>Eukaryota</taxon>
        <taxon>Metazoa</taxon>
        <taxon>Spiralia</taxon>
        <taxon>Lophotrochozoa</taxon>
        <taxon>Mollusca</taxon>
        <taxon>Bivalvia</taxon>
        <taxon>Autobranchia</taxon>
        <taxon>Pteriomorphia</taxon>
        <taxon>Mytilida</taxon>
        <taxon>Mytiloidea</taxon>
        <taxon>Mytilidae</taxon>
        <taxon>Mytilinae</taxon>
        <taxon>Mytilus</taxon>
    </lineage>
</organism>
<dbReference type="PANTHER" id="PTHR22906:SF43">
    <property type="entry name" value="PROPERDIN"/>
    <property type="match status" value="1"/>
</dbReference>
<dbReference type="PANTHER" id="PTHR22906">
    <property type="entry name" value="PROPERDIN"/>
    <property type="match status" value="1"/>
</dbReference>
<keyword evidence="2" id="KW-0964">Secreted</keyword>
<evidence type="ECO:0000313" key="7">
    <source>
        <dbReference type="Proteomes" id="UP000683360"/>
    </source>
</evidence>
<dbReference type="PROSITE" id="PS50092">
    <property type="entry name" value="TSP1"/>
    <property type="match status" value="3"/>
</dbReference>
<gene>
    <name evidence="6" type="ORF">MEDL_16837</name>
</gene>
<evidence type="ECO:0000256" key="3">
    <source>
        <dbReference type="ARBA" id="ARBA00022729"/>
    </source>
</evidence>
<dbReference type="Gene3D" id="2.20.100.10">
    <property type="entry name" value="Thrombospondin type-1 (TSP1) repeat"/>
    <property type="match status" value="3"/>
</dbReference>
<evidence type="ECO:0000256" key="1">
    <source>
        <dbReference type="ARBA" id="ARBA00004613"/>
    </source>
</evidence>
<keyword evidence="4" id="KW-0677">Repeat</keyword>
<comment type="caution">
    <text evidence="6">The sequence shown here is derived from an EMBL/GenBank/DDBJ whole genome shotgun (WGS) entry which is preliminary data.</text>
</comment>
<dbReference type="PRINTS" id="PR01705">
    <property type="entry name" value="TSP1REPEAT"/>
</dbReference>
<keyword evidence="5" id="KW-1015">Disulfide bond</keyword>
<sequence length="289" mass="32161">MFYYYQATLSSYHITVNGSCSKWTCWTHCSVTCGSGNQERRRTCQNLPSAKIGPACSKSTSESKRCTLHDCPIAGKWGGWREWSRCSVSCGGGHQQRTRSCDNPAPANNGPDCSGPASQGRQCGKKPCPIAGMWGSWTEWTMCPVTCGGGKQERTRSCDSPAPDNDGPDCIGSSTENKQCAPSVCPSSKWSLGRMGWGFYFTTTRRLPVYTAHCLKEVSEESTEHSKEEADIFWNHKPFDLPRTTTAKRKRATISSFDNCPHGAQRIRQYHRKDEEKILPHKRACLNVD</sequence>
<dbReference type="AlphaFoldDB" id="A0A8S3R5W6"/>
<dbReference type="Proteomes" id="UP000683360">
    <property type="component" value="Unassembled WGS sequence"/>
</dbReference>
<name>A0A8S3R5W6_MYTED</name>
<evidence type="ECO:0000313" key="6">
    <source>
        <dbReference type="EMBL" id="CAG2202259.1"/>
    </source>
</evidence>
<dbReference type="InterPro" id="IPR036383">
    <property type="entry name" value="TSP1_rpt_sf"/>
</dbReference>
<dbReference type="EMBL" id="CAJPWZ010000883">
    <property type="protein sequence ID" value="CAG2202259.1"/>
    <property type="molecule type" value="Genomic_DNA"/>
</dbReference>
<proteinExistence type="predicted"/>
<comment type="subcellular location">
    <subcellularLocation>
        <location evidence="1">Secreted</location>
    </subcellularLocation>
</comment>
<dbReference type="Pfam" id="PF00090">
    <property type="entry name" value="TSP_1"/>
    <property type="match status" value="3"/>
</dbReference>
<reference evidence="6" key="1">
    <citation type="submission" date="2021-03" db="EMBL/GenBank/DDBJ databases">
        <authorList>
            <person name="Bekaert M."/>
        </authorList>
    </citation>
    <scope>NUCLEOTIDE SEQUENCE</scope>
</reference>
<dbReference type="OrthoDB" id="446173at2759"/>
<dbReference type="InterPro" id="IPR000884">
    <property type="entry name" value="TSP1_rpt"/>
</dbReference>
<keyword evidence="7" id="KW-1185">Reference proteome</keyword>
<evidence type="ECO:0000256" key="5">
    <source>
        <dbReference type="ARBA" id="ARBA00023157"/>
    </source>
</evidence>
<dbReference type="SMART" id="SM00209">
    <property type="entry name" value="TSP1"/>
    <property type="match status" value="3"/>
</dbReference>
<keyword evidence="3" id="KW-0732">Signal</keyword>
<dbReference type="FunFam" id="2.20.100.10:FF:000001">
    <property type="entry name" value="semaphorin-5A isoform X1"/>
    <property type="match status" value="2"/>
</dbReference>
<dbReference type="SUPFAM" id="SSF82895">
    <property type="entry name" value="TSP-1 type 1 repeat"/>
    <property type="match status" value="3"/>
</dbReference>
<protein>
    <submittedName>
        <fullName evidence="6">Hemicentin-1,Coadhesin,Thrombospondin-2,Thrombosp ondin-1,Properdin</fullName>
    </submittedName>
</protein>
<accession>A0A8S3R5W6</accession>
<dbReference type="InterPro" id="IPR052065">
    <property type="entry name" value="Compl_asym_regulator"/>
</dbReference>